<dbReference type="Proteomes" id="UP000199696">
    <property type="component" value="Unassembled WGS sequence"/>
</dbReference>
<dbReference type="GO" id="GO:0005737">
    <property type="term" value="C:cytoplasm"/>
    <property type="evidence" value="ECO:0007669"/>
    <property type="project" value="TreeGrafter"/>
</dbReference>
<gene>
    <name evidence="3" type="ORF">GA0070604_3411</name>
</gene>
<dbReference type="Gene3D" id="3.40.50.1240">
    <property type="entry name" value="Phosphoglycerate mutase-like"/>
    <property type="match status" value="1"/>
</dbReference>
<dbReference type="EMBL" id="FMHY01000002">
    <property type="protein sequence ID" value="SCL56428.1"/>
    <property type="molecule type" value="Genomic_DNA"/>
</dbReference>
<reference evidence="4" key="1">
    <citation type="submission" date="2016-06" db="EMBL/GenBank/DDBJ databases">
        <authorList>
            <person name="Varghese N."/>
            <person name="Submissions Spin"/>
        </authorList>
    </citation>
    <scope>NUCLEOTIDE SEQUENCE [LARGE SCALE GENOMIC DNA]</scope>
    <source>
        <strain evidence="4">DSM 44814</strain>
    </source>
</reference>
<dbReference type="InterPro" id="IPR050275">
    <property type="entry name" value="PGM_Phosphatase"/>
</dbReference>
<dbReference type="SMART" id="SM00855">
    <property type="entry name" value="PGAM"/>
    <property type="match status" value="1"/>
</dbReference>
<dbReference type="PANTHER" id="PTHR48100:SF1">
    <property type="entry name" value="HISTIDINE PHOSPHATASE FAMILY PROTEIN-RELATED"/>
    <property type="match status" value="1"/>
</dbReference>
<protein>
    <submittedName>
        <fullName evidence="3">Probable phosphoglycerate mutase</fullName>
    </submittedName>
</protein>
<organism evidence="3 4">
    <name type="scientific">Micromonospora eburnea</name>
    <dbReference type="NCBI Taxonomy" id="227316"/>
    <lineage>
        <taxon>Bacteria</taxon>
        <taxon>Bacillati</taxon>
        <taxon>Actinomycetota</taxon>
        <taxon>Actinomycetes</taxon>
        <taxon>Micromonosporales</taxon>
        <taxon>Micromonosporaceae</taxon>
        <taxon>Micromonospora</taxon>
    </lineage>
</organism>
<accession>A0A1C6UQX4</accession>
<keyword evidence="4" id="KW-1185">Reference proteome</keyword>
<dbReference type="OrthoDB" id="4697614at2"/>
<name>A0A1C6UQX4_9ACTN</name>
<dbReference type="SUPFAM" id="SSF53254">
    <property type="entry name" value="Phosphoglycerate mutase-like"/>
    <property type="match status" value="1"/>
</dbReference>
<proteinExistence type="predicted"/>
<dbReference type="InterPro" id="IPR013078">
    <property type="entry name" value="His_Pase_superF_clade-1"/>
</dbReference>
<feature type="binding site" evidence="2">
    <location>
        <position position="58"/>
    </location>
    <ligand>
        <name>substrate</name>
    </ligand>
</feature>
<dbReference type="GO" id="GO:0016791">
    <property type="term" value="F:phosphatase activity"/>
    <property type="evidence" value="ECO:0007669"/>
    <property type="project" value="TreeGrafter"/>
</dbReference>
<evidence type="ECO:0000313" key="3">
    <source>
        <dbReference type="EMBL" id="SCL56428.1"/>
    </source>
</evidence>
<dbReference type="RefSeq" id="WP_091118817.1">
    <property type="nucleotide sequence ID" value="NZ_FMHY01000002.1"/>
</dbReference>
<feature type="binding site" evidence="2">
    <location>
        <begin position="21"/>
        <end position="22"/>
    </location>
    <ligand>
        <name>substrate</name>
    </ligand>
</feature>
<feature type="active site" description="Proton donor/acceptor" evidence="1">
    <location>
        <position position="82"/>
    </location>
</feature>
<dbReference type="CDD" id="cd07067">
    <property type="entry name" value="HP_PGM_like"/>
    <property type="match status" value="1"/>
</dbReference>
<dbReference type="Pfam" id="PF00300">
    <property type="entry name" value="His_Phos_1"/>
    <property type="match status" value="1"/>
</dbReference>
<dbReference type="STRING" id="227316.GA0070604_3411"/>
<dbReference type="AlphaFoldDB" id="A0A1C6UQX4"/>
<evidence type="ECO:0000256" key="2">
    <source>
        <dbReference type="PIRSR" id="PIRSR613078-2"/>
    </source>
</evidence>
<evidence type="ECO:0000313" key="4">
    <source>
        <dbReference type="Proteomes" id="UP000199696"/>
    </source>
</evidence>
<evidence type="ECO:0000256" key="1">
    <source>
        <dbReference type="PIRSR" id="PIRSR613078-1"/>
    </source>
</evidence>
<dbReference type="PANTHER" id="PTHR48100">
    <property type="entry name" value="BROAD-SPECIFICITY PHOSPHATASE YOR283W-RELATED"/>
    <property type="match status" value="1"/>
</dbReference>
<feature type="active site" description="Tele-phosphohistidine intermediate" evidence="1">
    <location>
        <position position="9"/>
    </location>
</feature>
<dbReference type="InterPro" id="IPR029033">
    <property type="entry name" value="His_PPase_superfam"/>
</dbReference>
<sequence>MRTVALARHGRTAWHSPNRYTGRSDIPLDAVGVRQADAFARWAADRGFVALASSDLRRAVDTAAAAAATTNLVPTADPRLRELDFGIAEGHTLADLDPTVAERFVRDPVTHHFPGGEHPAHAVDRFRAGLAALSERAPDGPVLVVAHSTVIRLVVCAALGVPLAEYRRRLPVLDPTAVSTLRLPENDAPAALLAYNVPVSEGWRP</sequence>